<dbReference type="PANTHER" id="PTHR12363:SF42">
    <property type="entry name" value="TRANSPORTIN-3"/>
    <property type="match status" value="1"/>
</dbReference>
<dbReference type="OMA" id="ISFIDYH"/>
<proteinExistence type="predicted"/>
<dbReference type="GO" id="GO:0005737">
    <property type="term" value="C:cytoplasm"/>
    <property type="evidence" value="ECO:0007669"/>
    <property type="project" value="TreeGrafter"/>
</dbReference>
<dbReference type="GO" id="GO:0006606">
    <property type="term" value="P:protein import into nucleus"/>
    <property type="evidence" value="ECO:0007669"/>
    <property type="project" value="TreeGrafter"/>
</dbReference>
<reference evidence="2" key="2">
    <citation type="submission" date="2015-02" db="UniProtKB">
        <authorList>
            <consortium name="EnsemblMetazoa"/>
        </authorList>
    </citation>
    <scope>IDENTIFICATION</scope>
</reference>
<accession>T1IH38</accession>
<evidence type="ECO:0000313" key="3">
    <source>
        <dbReference type="Proteomes" id="UP000014500"/>
    </source>
</evidence>
<evidence type="ECO:0000259" key="1">
    <source>
        <dbReference type="SMART" id="SM00913"/>
    </source>
</evidence>
<organism evidence="2 3">
    <name type="scientific">Strigamia maritima</name>
    <name type="common">European centipede</name>
    <name type="synonym">Geophilus maritimus</name>
    <dbReference type="NCBI Taxonomy" id="126957"/>
    <lineage>
        <taxon>Eukaryota</taxon>
        <taxon>Metazoa</taxon>
        <taxon>Ecdysozoa</taxon>
        <taxon>Arthropoda</taxon>
        <taxon>Myriapoda</taxon>
        <taxon>Chilopoda</taxon>
        <taxon>Pleurostigmophora</taxon>
        <taxon>Geophilomorpha</taxon>
        <taxon>Linotaeniidae</taxon>
        <taxon>Strigamia</taxon>
    </lineage>
</organism>
<dbReference type="InterPro" id="IPR057942">
    <property type="entry name" value="TPR_TNPO3_IPO13_3rd"/>
</dbReference>
<dbReference type="InterPro" id="IPR058537">
    <property type="entry name" value="TPR_TNPO3_IPO13_4th"/>
</dbReference>
<dbReference type="Pfam" id="PF24139">
    <property type="entry name" value="TPR_TNPO3_IPO13_4th"/>
    <property type="match status" value="1"/>
</dbReference>
<dbReference type="InterPro" id="IPR057941">
    <property type="entry name" value="TPR_TNPO3_IPO13_2nd"/>
</dbReference>
<dbReference type="Pfam" id="PF24138">
    <property type="entry name" value="TPR_TNPO3_IPO13_2nd"/>
    <property type="match status" value="1"/>
</dbReference>
<feature type="domain" description="Importin N-terminal" evidence="1">
    <location>
        <begin position="27"/>
        <end position="93"/>
    </location>
</feature>
<dbReference type="EMBL" id="JH429684">
    <property type="status" value="NOT_ANNOTATED_CDS"/>
    <property type="molecule type" value="Genomic_DNA"/>
</dbReference>
<dbReference type="GO" id="GO:0031267">
    <property type="term" value="F:small GTPase binding"/>
    <property type="evidence" value="ECO:0007669"/>
    <property type="project" value="InterPro"/>
</dbReference>
<dbReference type="Pfam" id="PF08389">
    <property type="entry name" value="Xpo1"/>
    <property type="match status" value="1"/>
</dbReference>
<dbReference type="InterPro" id="IPR001494">
    <property type="entry name" value="Importin-beta_N"/>
</dbReference>
<dbReference type="EnsemblMetazoa" id="SMAR000142-RA">
    <property type="protein sequence ID" value="SMAR000142-PA"/>
    <property type="gene ID" value="SMAR000142"/>
</dbReference>
<protein>
    <recommendedName>
        <fullName evidence="1">Importin N-terminal domain-containing protein</fullName>
    </recommendedName>
</protein>
<evidence type="ECO:0000313" key="2">
    <source>
        <dbReference type="EnsemblMetazoa" id="SMAR000142-PA"/>
    </source>
</evidence>
<keyword evidence="3" id="KW-1185">Reference proteome</keyword>
<dbReference type="Gene3D" id="1.25.10.10">
    <property type="entry name" value="Leucine-rich Repeat Variant"/>
    <property type="match status" value="1"/>
</dbReference>
<dbReference type="Proteomes" id="UP000014500">
    <property type="component" value="Unassembled WGS sequence"/>
</dbReference>
<dbReference type="Pfam" id="PF03810">
    <property type="entry name" value="IBN_N"/>
    <property type="match status" value="1"/>
</dbReference>
<dbReference type="eggNOG" id="KOG2081">
    <property type="taxonomic scope" value="Eukaryota"/>
</dbReference>
<reference evidence="3" key="1">
    <citation type="submission" date="2011-05" db="EMBL/GenBank/DDBJ databases">
        <authorList>
            <person name="Richards S.R."/>
            <person name="Qu J."/>
            <person name="Jiang H."/>
            <person name="Jhangiani S.N."/>
            <person name="Agravi P."/>
            <person name="Goodspeed R."/>
            <person name="Gross S."/>
            <person name="Mandapat C."/>
            <person name="Jackson L."/>
            <person name="Mathew T."/>
            <person name="Pu L."/>
            <person name="Thornton R."/>
            <person name="Saada N."/>
            <person name="Wilczek-Boney K.B."/>
            <person name="Lee S."/>
            <person name="Kovar C."/>
            <person name="Wu Y."/>
            <person name="Scherer S.E."/>
            <person name="Worley K.C."/>
            <person name="Muzny D.M."/>
            <person name="Gibbs R."/>
        </authorList>
    </citation>
    <scope>NUCLEOTIDE SEQUENCE</scope>
    <source>
        <strain evidence="3">Brora</strain>
    </source>
</reference>
<dbReference type="SUPFAM" id="SSF48371">
    <property type="entry name" value="ARM repeat"/>
    <property type="match status" value="1"/>
</dbReference>
<dbReference type="PhylomeDB" id="T1IH38"/>
<sequence length="909" mass="104071">METTLKDVHHAINALHHDPNTSDKEKASAWLAELQKSIYAWKTSDELLQQNLNIESSYFAAQTMRTKIQFSFHELPPESHPALRQSLLHHITRHNNPIIVTQLSLALADFALQMTSWEKSTRDLIDQMTTNLQLIPALFEILTVLPEELYNRSLRLGATRREEVLDEFIDVAPKVLELLQFFDTTSDHRIQSKIIKCLSSWLNIDVMPTEQIAESRLFNNVIHCLGDPTTCLMIHEAASDCVCAALVLIEDRKEHRELANVLFEGVHALSGLFNSCDNVDKCSNFCRIFTEFAESFLDDIIDTPDEDFGDFRILDALIDCLTTDDHEMAEITFNFWYRLAEQLEMLRENNEIFKPYIVKLITSLCRLCRLESSSNNVLLDDNDDFSEFRTEGSELIKHVVFIVGSFDCFRQMFNDLKNQMNGTTWNESESSLFVMCAVASDIPFDENEFIPQIIAAILNLPDDTHVAVRFTSIRLIGEFSNWVEKNSQTLEPILNFLLKCLDRPQLSIISSNSLRNICAVCTDQMIAYFDQFLPIIRNKFNVIPNEAVVNLLTGAALILCKMPDAENMSKRVILLCRIPVGQLFQAVKHDGSLQIDPSFSIDCLTAVFRHLHLGPYSNNRQEHPCAAIVKEVLSIVSSVHFKFQREMRVIEKCCDCIRFLIRCMGRRLTPLMAPLVENIVELYRVQQHSEYLYLGGVLVDQYGKFRDCHRGLIGMLESICQPTFSLLEGVDNLRNHPHIVRDFFRLCVKLVQGVTLLFLQSPALKTIFQCGLSALCALDDRNVNSAVMSFFYELVRRHRIENECEECRKFIVECLVEFGGLLMTNLINACVFVQTEFVVEDVADVIYELVVYDRKAVCLWLKESLELAMRGSGNTATQEQLRDFYKAVTGANSERDVCLAMRTLGRLYR</sequence>
<dbReference type="InterPro" id="IPR051345">
    <property type="entry name" value="Importin_beta-like_NTR"/>
</dbReference>
<dbReference type="HOGENOM" id="CLU_005996_0_2_1"/>
<dbReference type="AlphaFoldDB" id="T1IH38"/>
<dbReference type="SMART" id="SM00913">
    <property type="entry name" value="IBN_N"/>
    <property type="match status" value="1"/>
</dbReference>
<dbReference type="InterPro" id="IPR011989">
    <property type="entry name" value="ARM-like"/>
</dbReference>
<dbReference type="PANTHER" id="PTHR12363">
    <property type="entry name" value="TRANSPORTIN 3 AND IMPORTIN 13"/>
    <property type="match status" value="1"/>
</dbReference>
<dbReference type="Pfam" id="PF24140">
    <property type="entry name" value="TPR_TNPO3_IPO13_3rd"/>
    <property type="match status" value="1"/>
</dbReference>
<dbReference type="InterPro" id="IPR013598">
    <property type="entry name" value="Exportin-1/Importin-b-like"/>
</dbReference>
<name>T1IH38_STRMM</name>
<dbReference type="InterPro" id="IPR016024">
    <property type="entry name" value="ARM-type_fold"/>
</dbReference>
<dbReference type="STRING" id="126957.T1IH38"/>